<dbReference type="AlphaFoldDB" id="A0A6M8BG23"/>
<keyword evidence="2" id="KW-1185">Reference proteome</keyword>
<accession>A0A6M8BG23</accession>
<evidence type="ECO:0000313" key="1">
    <source>
        <dbReference type="EMBL" id="QKD82561.1"/>
    </source>
</evidence>
<dbReference type="KEGG" id="theu:HPC62_10515"/>
<dbReference type="EMBL" id="CP053661">
    <property type="protein sequence ID" value="QKD82561.1"/>
    <property type="molecule type" value="Genomic_DNA"/>
</dbReference>
<sequence>MVGTYRLSRNSIRVSGQRSSSIGLGGGAAVFIDGIFARAQNGQVFARIIQSTTASSAFVGIGGPISGGSRNTLVWTNWHHNNAQQDAIKNLLNRS</sequence>
<protein>
    <submittedName>
        <fullName evidence="1">Uncharacterized protein</fullName>
    </submittedName>
</protein>
<dbReference type="Proteomes" id="UP000505210">
    <property type="component" value="Chromosome"/>
</dbReference>
<gene>
    <name evidence="1" type="ORF">HPC62_10515</name>
</gene>
<name>A0A6M8BG23_9CYAN</name>
<proteinExistence type="predicted"/>
<reference evidence="1 2" key="1">
    <citation type="submission" date="2020-05" db="EMBL/GenBank/DDBJ databases">
        <title>Complete genome sequence of of a novel Thermoleptolyngbya strain isolated from hot springs of Ganzi, Sichuan China.</title>
        <authorList>
            <person name="Tang J."/>
            <person name="Daroch M."/>
            <person name="Li L."/>
            <person name="Waleron K."/>
            <person name="Waleron M."/>
            <person name="Waleron M."/>
        </authorList>
    </citation>
    <scope>NUCLEOTIDE SEQUENCE [LARGE SCALE GENOMIC DNA]</scope>
    <source>
        <strain evidence="1 2">PKUAC-SCTA183</strain>
    </source>
</reference>
<evidence type="ECO:0000313" key="2">
    <source>
        <dbReference type="Proteomes" id="UP000505210"/>
    </source>
</evidence>
<organism evidence="1 2">
    <name type="scientific">Thermoleptolyngbya sichuanensis A183</name>
    <dbReference type="NCBI Taxonomy" id="2737172"/>
    <lineage>
        <taxon>Bacteria</taxon>
        <taxon>Bacillati</taxon>
        <taxon>Cyanobacteriota</taxon>
        <taxon>Cyanophyceae</taxon>
        <taxon>Oculatellales</taxon>
        <taxon>Oculatellaceae</taxon>
        <taxon>Thermoleptolyngbya</taxon>
        <taxon>Thermoleptolyngbya sichuanensis</taxon>
    </lineage>
</organism>
<dbReference type="RefSeq" id="WP_172355459.1">
    <property type="nucleotide sequence ID" value="NZ_CP053661.1"/>
</dbReference>